<sequence length="427" mass="46887">MREAFTLTEETRALWDAWHTPESPEPTREAVLSMLEYSGVIEEEETRLRLEQLRAALLGAIAQDVRPYMNFGVSEETETPSPQWLRWLKLGLVALAGIVLAVAEGAEIIMDIAGGLGMSAGFSGGLLAGALVLGIGMAVAFCAMDFYDIANALKVRFGRVTHWIDAYVEQTRQIDIIRNHLGFPDRKLLNPRDSRDREYRDRLAAMLLERYESMRLVRETYLNGQQSPLIKRAKILVTVVASTTMFAAGFAMGMSLISLAMAAPPLGALIGIGMFFGLLAVAIYLGFRREEAEKGVARMCGFDSEKVEKICETPEKKLRELHALLETASEDTGPNVSSQTGSLIVQATTHLLYDKLSPEQIEERIRFLEKLQAQQQETPAIPVSSSSPVSQAASPVAFFKSPSPSPQASIKHMASVTGQAAPLQMVQ</sequence>
<dbReference type="AlphaFoldDB" id="A0A0W0TLK3"/>
<accession>A0A0W0TLK3</accession>
<evidence type="ECO:0000313" key="2">
    <source>
        <dbReference type="Proteomes" id="UP000054785"/>
    </source>
</evidence>
<dbReference type="EMBL" id="LNYC01000074">
    <property type="protein sequence ID" value="KTC96482.1"/>
    <property type="molecule type" value="Genomic_DNA"/>
</dbReference>
<evidence type="ECO:0000313" key="1">
    <source>
        <dbReference type="EMBL" id="KTC96482.1"/>
    </source>
</evidence>
<gene>
    <name evidence="1" type="ORF">Lgee_2165</name>
</gene>
<comment type="caution">
    <text evidence="1">The sequence shown here is derived from an EMBL/GenBank/DDBJ whole genome shotgun (WGS) entry which is preliminary data.</text>
</comment>
<name>A0A0W0TLK3_9GAMM</name>
<keyword evidence="2" id="KW-1185">Reference proteome</keyword>
<dbReference type="Proteomes" id="UP000054785">
    <property type="component" value="Unassembled WGS sequence"/>
</dbReference>
<protein>
    <submittedName>
        <fullName evidence="1">Coiled-coil protein</fullName>
    </submittedName>
</protein>
<proteinExistence type="predicted"/>
<dbReference type="RefSeq" id="WP_028387299.1">
    <property type="nucleotide sequence ID" value="NZ_CAAAHN010000005.1"/>
</dbReference>
<organism evidence="1 2">
    <name type="scientific">Legionella geestiana</name>
    <dbReference type="NCBI Taxonomy" id="45065"/>
    <lineage>
        <taxon>Bacteria</taxon>
        <taxon>Pseudomonadati</taxon>
        <taxon>Pseudomonadota</taxon>
        <taxon>Gammaproteobacteria</taxon>
        <taxon>Legionellales</taxon>
        <taxon>Legionellaceae</taxon>
        <taxon>Legionella</taxon>
    </lineage>
</organism>
<dbReference type="PATRIC" id="fig|45065.4.peg.2355"/>
<reference evidence="1 2" key="1">
    <citation type="submission" date="2015-11" db="EMBL/GenBank/DDBJ databases">
        <title>Genomic analysis of 38 Legionella species identifies large and diverse effector repertoires.</title>
        <authorList>
            <person name="Burstein D."/>
            <person name="Amaro F."/>
            <person name="Zusman T."/>
            <person name="Lifshitz Z."/>
            <person name="Cohen O."/>
            <person name="Gilbert J.A."/>
            <person name="Pupko T."/>
            <person name="Shuman H.A."/>
            <person name="Segal G."/>
        </authorList>
    </citation>
    <scope>NUCLEOTIDE SEQUENCE [LARGE SCALE GENOMIC DNA]</scope>
    <source>
        <strain evidence="1 2">ATCC 49504</strain>
    </source>
</reference>